<organism evidence="1 2">
    <name type="scientific">Dactylosporangium cerinum</name>
    <dbReference type="NCBI Taxonomy" id="1434730"/>
    <lineage>
        <taxon>Bacteria</taxon>
        <taxon>Bacillati</taxon>
        <taxon>Actinomycetota</taxon>
        <taxon>Actinomycetes</taxon>
        <taxon>Micromonosporales</taxon>
        <taxon>Micromonosporaceae</taxon>
        <taxon>Dactylosporangium</taxon>
    </lineage>
</organism>
<protein>
    <submittedName>
        <fullName evidence="1">Uncharacterized protein</fullName>
    </submittedName>
</protein>
<accession>A0ABV9VW05</accession>
<comment type="caution">
    <text evidence="1">The sequence shown here is derived from an EMBL/GenBank/DDBJ whole genome shotgun (WGS) entry which is preliminary data.</text>
</comment>
<evidence type="ECO:0000313" key="1">
    <source>
        <dbReference type="EMBL" id="MFC4999573.1"/>
    </source>
</evidence>
<reference evidence="2" key="1">
    <citation type="journal article" date="2019" name="Int. J. Syst. Evol. Microbiol.">
        <title>The Global Catalogue of Microorganisms (GCM) 10K type strain sequencing project: providing services to taxonomists for standard genome sequencing and annotation.</title>
        <authorList>
            <consortium name="The Broad Institute Genomics Platform"/>
            <consortium name="The Broad Institute Genome Sequencing Center for Infectious Disease"/>
            <person name="Wu L."/>
            <person name="Ma J."/>
        </authorList>
    </citation>
    <scope>NUCLEOTIDE SEQUENCE [LARGE SCALE GENOMIC DNA]</scope>
    <source>
        <strain evidence="2">CGMCC 4.7152</strain>
    </source>
</reference>
<sequence>MRASDWSNVDSASVTGGRWSPQLAVTFVDPDRLRPAPDPWQLAAAFRRGRYRIVVPLGGSRADVARLAEGLAATPQR</sequence>
<gene>
    <name evidence="1" type="ORF">ACFPIJ_17250</name>
</gene>
<evidence type="ECO:0000313" key="2">
    <source>
        <dbReference type="Proteomes" id="UP001595912"/>
    </source>
</evidence>
<proteinExistence type="predicted"/>
<dbReference type="RefSeq" id="WP_380116032.1">
    <property type="nucleotide sequence ID" value="NZ_JBHSIU010000018.1"/>
</dbReference>
<dbReference type="EMBL" id="JBHSIU010000018">
    <property type="protein sequence ID" value="MFC4999573.1"/>
    <property type="molecule type" value="Genomic_DNA"/>
</dbReference>
<dbReference type="Proteomes" id="UP001595912">
    <property type="component" value="Unassembled WGS sequence"/>
</dbReference>
<name>A0ABV9VW05_9ACTN</name>
<keyword evidence="2" id="KW-1185">Reference proteome</keyword>